<organism evidence="1 2">
    <name type="scientific">Striga hermonthica</name>
    <name type="common">Purple witchweed</name>
    <name type="synonym">Buchnera hermonthica</name>
    <dbReference type="NCBI Taxonomy" id="68872"/>
    <lineage>
        <taxon>Eukaryota</taxon>
        <taxon>Viridiplantae</taxon>
        <taxon>Streptophyta</taxon>
        <taxon>Embryophyta</taxon>
        <taxon>Tracheophyta</taxon>
        <taxon>Spermatophyta</taxon>
        <taxon>Magnoliopsida</taxon>
        <taxon>eudicotyledons</taxon>
        <taxon>Gunneridae</taxon>
        <taxon>Pentapetalae</taxon>
        <taxon>asterids</taxon>
        <taxon>lamiids</taxon>
        <taxon>Lamiales</taxon>
        <taxon>Orobanchaceae</taxon>
        <taxon>Buchnereae</taxon>
        <taxon>Striga</taxon>
    </lineage>
</organism>
<evidence type="ECO:0000313" key="1">
    <source>
        <dbReference type="EMBL" id="CAA0828272.1"/>
    </source>
</evidence>
<dbReference type="AlphaFoldDB" id="A0A9N7RHM7"/>
<feature type="non-terminal residue" evidence="1">
    <location>
        <position position="1"/>
    </location>
</feature>
<accession>A0A9N7RHM7</accession>
<proteinExistence type="predicted"/>
<reference evidence="1" key="1">
    <citation type="submission" date="2019-12" db="EMBL/GenBank/DDBJ databases">
        <authorList>
            <person name="Scholes J."/>
        </authorList>
    </citation>
    <scope>NUCLEOTIDE SEQUENCE</scope>
</reference>
<name>A0A9N7RHM7_STRHE</name>
<comment type="caution">
    <text evidence="1">The sequence shown here is derived from an EMBL/GenBank/DDBJ whole genome shotgun (WGS) entry which is preliminary data.</text>
</comment>
<evidence type="ECO:0000313" key="2">
    <source>
        <dbReference type="Proteomes" id="UP001153555"/>
    </source>
</evidence>
<gene>
    <name evidence="1" type="ORF">SHERM_23967</name>
</gene>
<dbReference type="EMBL" id="CACSLK010027752">
    <property type="protein sequence ID" value="CAA0828272.1"/>
    <property type="molecule type" value="Genomic_DNA"/>
</dbReference>
<keyword evidence="2" id="KW-1185">Reference proteome</keyword>
<protein>
    <submittedName>
        <fullName evidence="1">Uncharacterized protein</fullName>
    </submittedName>
</protein>
<dbReference type="Proteomes" id="UP001153555">
    <property type="component" value="Unassembled WGS sequence"/>
</dbReference>
<sequence>WLDRSSSDGPRSEFEDRLETKAPCRTVDRPDLLSPWTLIPAVRNGSRRWQSDVHSNSPERLKTPMRLTDDVTLERRERICDSRSRLGRAQIFSPEVSLSLATRCIGRRKWLALEFCWHFKEFS</sequence>